<accession>A0A5D4XQC2</accession>
<sequence>MIMKRCLAFLAGCLLATGAHAGEALFTEVAYTGDDDGPAPGATQFRNPVIAGFHPDPSAIRVGDDYYLVTSSFGYFPGLPVFHSTDLVSWRQIGNAIDRPEQMPYGDGEELTRGLFAATISHHDGTFYIANTCFYCPGRGMGNFVVTARDPAGPWSDPHWLDIDGIDPSLFFDDDGRAWLVNNGVPEGEMRYDGHRAIFIQEFDAETLSLVGPRLQLVDAGVDPASNPEHVEGPHVFRHDGWYYLTAAEGGTGEQHAQMIWRSRAVTGPYEAWSGNPTLTQRDLDPARTDPVTSTGHAQFVRAQDDSWWAVFLATRPYRGNQYNLGRETFLLPVQWREGWPVILARGERVPAVLERPALPRDAATPPTTGPMAWTERFGAGTLPPQWVMLDPPKTAWFTTGDGLRITPAATPLGAHGQSRGQPAYVAHRLLHHHATLATTLDAAALDAGEFAGMALLQNERYHYVAGLERDERGAALVLLRRAGKDEPEGGRELARIRLSGVPAQVSLRFRLAAPRLDVDYALAPGDWKPLAADLDASLLSVDTAGGFIGNTFGPYAVRRDGHP</sequence>
<feature type="site" description="Important for catalytic activity, responsible for pKa modulation of the active site Glu and correct orientation of both the proton donor and substrate" evidence="5">
    <location>
        <position position="167"/>
    </location>
</feature>
<comment type="similarity">
    <text evidence="1 6">Belongs to the glycosyl hydrolase 43 family.</text>
</comment>
<organism evidence="9 10">
    <name type="scientific">Luteimonas viscosa</name>
    <dbReference type="NCBI Taxonomy" id="1132694"/>
    <lineage>
        <taxon>Bacteria</taxon>
        <taxon>Pseudomonadati</taxon>
        <taxon>Pseudomonadota</taxon>
        <taxon>Gammaproteobacteria</taxon>
        <taxon>Lysobacterales</taxon>
        <taxon>Lysobacteraceae</taxon>
        <taxon>Luteimonas</taxon>
    </lineage>
</organism>
<dbReference type="CDD" id="cd18617">
    <property type="entry name" value="GH43_XynB-like"/>
    <property type="match status" value="1"/>
</dbReference>
<evidence type="ECO:0000256" key="5">
    <source>
        <dbReference type="PIRSR" id="PIRSR606710-2"/>
    </source>
</evidence>
<dbReference type="GO" id="GO:0004553">
    <property type="term" value="F:hydrolase activity, hydrolyzing O-glycosyl compounds"/>
    <property type="evidence" value="ECO:0007669"/>
    <property type="project" value="InterPro"/>
</dbReference>
<evidence type="ECO:0000256" key="1">
    <source>
        <dbReference type="ARBA" id="ARBA00009865"/>
    </source>
</evidence>
<keyword evidence="7" id="KW-0732">Signal</keyword>
<dbReference type="Gene3D" id="2.115.10.20">
    <property type="entry name" value="Glycosyl hydrolase domain, family 43"/>
    <property type="match status" value="1"/>
</dbReference>
<feature type="chain" id="PRO_5023105759" evidence="7">
    <location>
        <begin position="22"/>
        <end position="564"/>
    </location>
</feature>
<dbReference type="InterPro" id="IPR041542">
    <property type="entry name" value="GH43_C2"/>
</dbReference>
<dbReference type="SUPFAM" id="SSF49899">
    <property type="entry name" value="Concanavalin A-like lectins/glucanases"/>
    <property type="match status" value="1"/>
</dbReference>
<dbReference type="InterPro" id="IPR006710">
    <property type="entry name" value="Glyco_hydro_43"/>
</dbReference>
<dbReference type="Pfam" id="PF04616">
    <property type="entry name" value="Glyco_hydro_43"/>
    <property type="match status" value="1"/>
</dbReference>
<feature type="signal peptide" evidence="7">
    <location>
        <begin position="1"/>
        <end position="21"/>
    </location>
</feature>
<protein>
    <submittedName>
        <fullName evidence="9">Glycoside hydrolase family 43 protein</fullName>
    </submittedName>
</protein>
<dbReference type="InterPro" id="IPR013320">
    <property type="entry name" value="ConA-like_dom_sf"/>
</dbReference>
<keyword evidence="2 6" id="KW-0378">Hydrolase</keyword>
<name>A0A5D4XQC2_9GAMM</name>
<evidence type="ECO:0000256" key="3">
    <source>
        <dbReference type="ARBA" id="ARBA00023295"/>
    </source>
</evidence>
<dbReference type="GO" id="GO:0005975">
    <property type="term" value="P:carbohydrate metabolic process"/>
    <property type="evidence" value="ECO:0007669"/>
    <property type="project" value="InterPro"/>
</dbReference>
<feature type="domain" description="Beta-xylosidase C-terminal Concanavalin A-like" evidence="8">
    <location>
        <begin position="377"/>
        <end position="560"/>
    </location>
</feature>
<gene>
    <name evidence="9" type="ORF">FZO89_11690</name>
</gene>
<dbReference type="Pfam" id="PF17851">
    <property type="entry name" value="GH43_C2"/>
    <property type="match status" value="1"/>
</dbReference>
<reference evidence="9 10" key="1">
    <citation type="submission" date="2019-08" db="EMBL/GenBank/DDBJ databases">
        <title>Luteimonas viscosus sp. nov., isolated from soil of a sunflower field.</title>
        <authorList>
            <person name="Jianli Z."/>
            <person name="Ying Z."/>
        </authorList>
    </citation>
    <scope>NUCLEOTIDE SEQUENCE [LARGE SCALE GENOMIC DNA]</scope>
    <source>
        <strain evidence="9 10">XBU10</strain>
    </source>
</reference>
<dbReference type="InterPro" id="IPR023296">
    <property type="entry name" value="Glyco_hydro_beta-prop_sf"/>
</dbReference>
<dbReference type="PANTHER" id="PTHR42812">
    <property type="entry name" value="BETA-XYLOSIDASE"/>
    <property type="match status" value="1"/>
</dbReference>
<dbReference type="PANTHER" id="PTHR42812:SF12">
    <property type="entry name" value="BETA-XYLOSIDASE-RELATED"/>
    <property type="match status" value="1"/>
</dbReference>
<evidence type="ECO:0000256" key="2">
    <source>
        <dbReference type="ARBA" id="ARBA00022801"/>
    </source>
</evidence>
<evidence type="ECO:0000313" key="10">
    <source>
        <dbReference type="Proteomes" id="UP000324973"/>
    </source>
</evidence>
<feature type="active site" description="Proton donor" evidence="4">
    <location>
        <position position="232"/>
    </location>
</feature>
<keyword evidence="3 6" id="KW-0326">Glycosidase</keyword>
<proteinExistence type="inferred from homology"/>
<dbReference type="SUPFAM" id="SSF75005">
    <property type="entry name" value="Arabinanase/levansucrase/invertase"/>
    <property type="match status" value="1"/>
</dbReference>
<evidence type="ECO:0000313" key="9">
    <source>
        <dbReference type="EMBL" id="TYT26868.1"/>
    </source>
</evidence>
<dbReference type="RefSeq" id="WP_149103421.1">
    <property type="nucleotide sequence ID" value="NZ_VTFT01000001.1"/>
</dbReference>
<dbReference type="Proteomes" id="UP000324973">
    <property type="component" value="Unassembled WGS sequence"/>
</dbReference>
<comment type="caution">
    <text evidence="9">The sequence shown here is derived from an EMBL/GenBank/DDBJ whole genome shotgun (WGS) entry which is preliminary data.</text>
</comment>
<keyword evidence="10" id="KW-1185">Reference proteome</keyword>
<dbReference type="AlphaFoldDB" id="A0A5D4XQC2"/>
<evidence type="ECO:0000256" key="4">
    <source>
        <dbReference type="PIRSR" id="PIRSR606710-1"/>
    </source>
</evidence>
<dbReference type="Gene3D" id="2.60.120.200">
    <property type="match status" value="1"/>
</dbReference>
<evidence type="ECO:0000256" key="6">
    <source>
        <dbReference type="RuleBase" id="RU361187"/>
    </source>
</evidence>
<feature type="active site" description="Proton acceptor" evidence="4">
    <location>
        <position position="56"/>
    </location>
</feature>
<dbReference type="OrthoDB" id="9801455at2"/>
<dbReference type="EMBL" id="VTFT01000001">
    <property type="protein sequence ID" value="TYT26868.1"/>
    <property type="molecule type" value="Genomic_DNA"/>
</dbReference>
<evidence type="ECO:0000256" key="7">
    <source>
        <dbReference type="SAM" id="SignalP"/>
    </source>
</evidence>
<dbReference type="InterPro" id="IPR051795">
    <property type="entry name" value="Glycosyl_Hydrlase_43"/>
</dbReference>
<evidence type="ECO:0000259" key="8">
    <source>
        <dbReference type="Pfam" id="PF17851"/>
    </source>
</evidence>